<evidence type="ECO:0000313" key="4">
    <source>
        <dbReference type="Proteomes" id="UP000826513"/>
    </source>
</evidence>
<dbReference type="OrthoDB" id="582170at2"/>
<dbReference type="KEGG" id="alf:CFBP5473_19735"/>
<keyword evidence="4" id="KW-1185">Reference proteome</keyword>
<dbReference type="Proteomes" id="UP000826513">
    <property type="component" value="Chromosome 2"/>
</dbReference>
<dbReference type="Proteomes" id="UP000298545">
    <property type="component" value="Chromosome linear"/>
</dbReference>
<protein>
    <submittedName>
        <fullName evidence="1">Uncharacterized protein</fullName>
    </submittedName>
</protein>
<dbReference type="AlphaFoldDB" id="A0A4D7DTF7"/>
<sequence>MSFYYQHQSPGVFLNDDLRIVQTAYSGVIAEVGQTLRPSHAEVARYVLRMYDRGIVDAQKLQQITSLHFHSRLQLSRLA</sequence>
<reference evidence="1 3" key="1">
    <citation type="submission" date="2019-04" db="EMBL/GenBank/DDBJ databases">
        <title>Complete genome sequence of Agrobacterium larrymoorei CFBP5473.</title>
        <authorList>
            <person name="Haryono M."/>
            <person name="Chou L."/>
            <person name="Lin Y.-C."/>
            <person name="Lai E.-M."/>
            <person name="Kuo C.-H."/>
        </authorList>
    </citation>
    <scope>NUCLEOTIDE SEQUENCE [LARGE SCALE GENOMIC DNA]</scope>
    <source>
        <strain evidence="1 3">CFBP5473</strain>
    </source>
</reference>
<gene>
    <name evidence="1" type="ORF">CFBP5473_19735</name>
    <name evidence="2" type="ORF">J5285_18620</name>
</gene>
<proteinExistence type="predicted"/>
<dbReference type="EMBL" id="CP072168">
    <property type="protein sequence ID" value="QYA09395.1"/>
    <property type="molecule type" value="Genomic_DNA"/>
</dbReference>
<evidence type="ECO:0000313" key="1">
    <source>
        <dbReference type="EMBL" id="QCJ00162.1"/>
    </source>
</evidence>
<dbReference type="RefSeq" id="WP_027676361.1">
    <property type="nucleotide sequence ID" value="NZ_CP039692.1"/>
</dbReference>
<accession>A0A4D7DTF7</accession>
<name>A0A4D7DTF7_9HYPH</name>
<dbReference type="EMBL" id="CP039692">
    <property type="protein sequence ID" value="QCJ00162.1"/>
    <property type="molecule type" value="Genomic_DNA"/>
</dbReference>
<evidence type="ECO:0000313" key="3">
    <source>
        <dbReference type="Proteomes" id="UP000298545"/>
    </source>
</evidence>
<evidence type="ECO:0000313" key="2">
    <source>
        <dbReference type="EMBL" id="QYA09395.1"/>
    </source>
</evidence>
<reference evidence="2 4" key="2">
    <citation type="submission" date="2021-03" db="EMBL/GenBank/DDBJ databases">
        <title>Rapid diversification of plasmids in a genus of pathogenic and nitrogen fixing bacteria.</title>
        <authorList>
            <person name="Weisberg A.J."/>
            <person name="Miller M."/>
            <person name="Ream W."/>
            <person name="Grunwald N.J."/>
            <person name="Chang J.H."/>
        </authorList>
    </citation>
    <scope>NUCLEOTIDE SEQUENCE [LARGE SCALE GENOMIC DNA]</scope>
    <source>
        <strain evidence="2 4">AF3.44</strain>
    </source>
</reference>
<organism evidence="1 3">
    <name type="scientific">Agrobacterium larrymoorei</name>
    <dbReference type="NCBI Taxonomy" id="160699"/>
    <lineage>
        <taxon>Bacteria</taxon>
        <taxon>Pseudomonadati</taxon>
        <taxon>Pseudomonadota</taxon>
        <taxon>Alphaproteobacteria</taxon>
        <taxon>Hyphomicrobiales</taxon>
        <taxon>Rhizobiaceae</taxon>
        <taxon>Rhizobium/Agrobacterium group</taxon>
        <taxon>Agrobacterium</taxon>
    </lineage>
</organism>